<comment type="caution">
    <text evidence="4">The sequence shown here is derived from an EMBL/GenBank/DDBJ whole genome shotgun (WGS) entry which is preliminary data.</text>
</comment>
<dbReference type="OrthoDB" id="3226781at2"/>
<evidence type="ECO:0000313" key="4">
    <source>
        <dbReference type="EMBL" id="KFI81401.1"/>
    </source>
</evidence>
<dbReference type="PROSITE" id="PS51257">
    <property type="entry name" value="PROKAR_LIPOPROTEIN"/>
    <property type="match status" value="1"/>
</dbReference>
<keyword evidence="4" id="KW-0449">Lipoprotein</keyword>
<dbReference type="InterPro" id="IPR018910">
    <property type="entry name" value="LpqB_C"/>
</dbReference>
<evidence type="ECO:0000313" key="5">
    <source>
        <dbReference type="Proteomes" id="UP000029050"/>
    </source>
</evidence>
<organism evidence="4 5">
    <name type="scientific">Bifidobacterium psychraerophilum</name>
    <dbReference type="NCBI Taxonomy" id="218140"/>
    <lineage>
        <taxon>Bacteria</taxon>
        <taxon>Bacillati</taxon>
        <taxon>Actinomycetota</taxon>
        <taxon>Actinomycetes</taxon>
        <taxon>Bifidobacteriales</taxon>
        <taxon>Bifidobacteriaceae</taxon>
        <taxon>Bifidobacterium</taxon>
    </lineage>
</organism>
<dbReference type="GeneID" id="98301002"/>
<gene>
    <name evidence="4" type="ORF">BPSY_1809</name>
</gene>
<dbReference type="InterPro" id="IPR059026">
    <property type="entry name" value="LpqB_N"/>
</dbReference>
<dbReference type="Proteomes" id="UP000029050">
    <property type="component" value="Unassembled WGS sequence"/>
</dbReference>
<feature type="domain" description="Lipoprotein LpqB C-terminal" evidence="2">
    <location>
        <begin position="381"/>
        <end position="545"/>
    </location>
</feature>
<evidence type="ECO:0000256" key="1">
    <source>
        <dbReference type="SAM" id="SignalP"/>
    </source>
</evidence>
<evidence type="ECO:0000259" key="3">
    <source>
        <dbReference type="Pfam" id="PF25976"/>
    </source>
</evidence>
<reference evidence="4 5" key="1">
    <citation type="submission" date="2014-03" db="EMBL/GenBank/DDBJ databases">
        <title>Genomics of Bifidobacteria.</title>
        <authorList>
            <person name="Ventura M."/>
            <person name="Milani C."/>
            <person name="Lugli G.A."/>
        </authorList>
    </citation>
    <scope>NUCLEOTIDE SEQUENCE [LARGE SCALE GENOMIC DNA]</scope>
    <source>
        <strain evidence="4 5">LMG 21775</strain>
    </source>
</reference>
<feature type="domain" description="Lipoprotein LpqB N-terminal" evidence="3">
    <location>
        <begin position="55"/>
        <end position="185"/>
    </location>
</feature>
<dbReference type="AlphaFoldDB" id="A0A087CDQ1"/>
<dbReference type="EMBL" id="JGZI01000010">
    <property type="protein sequence ID" value="KFI81401.1"/>
    <property type="molecule type" value="Genomic_DNA"/>
</dbReference>
<dbReference type="eggNOG" id="COG5401">
    <property type="taxonomic scope" value="Bacteria"/>
</dbReference>
<feature type="signal peptide" evidence="1">
    <location>
        <begin position="1"/>
        <end position="27"/>
    </location>
</feature>
<dbReference type="STRING" id="218140.BPSY_1809"/>
<dbReference type="Pfam" id="PF25976">
    <property type="entry name" value="LpqB_N"/>
    <property type="match status" value="1"/>
</dbReference>
<protein>
    <submittedName>
        <fullName evidence="4">Lipoprotein lpqB</fullName>
    </submittedName>
</protein>
<keyword evidence="1" id="KW-0732">Signal</keyword>
<name>A0A087CDQ1_9BIFI</name>
<feature type="chain" id="PRO_5038389742" evidence="1">
    <location>
        <begin position="28"/>
        <end position="569"/>
    </location>
</feature>
<keyword evidence="5" id="KW-1185">Reference proteome</keyword>
<sequence length="569" mass="61106">MDRTRIRKAATFLAASGLLLLSGCSNPLGLVDSGRVEGLEQFQEETRRVYTNPNGPAQDDEAEDIVTGFMNAMPAGVQNDGFTVARQFLTAEASRQWDPDEGTVVFSDSPEIIRKADVLGERRDEKEITMQLRLKTTGALDGHGIYTPAQSGSEVKLEIMMEKVDGQWRISRAPNGVQIALSDFEQVFRQVSLFQLASSRTTLIPDIRWFAWRSWRALAVKELLDGPAGWLVPAAVSINELGVELLDDSLLDNATDVEVHLSSSLDLMTPEDREMLIHQIRLTLGDGSPPDDIRIYSGSGADYSGDGSESGLMVTQVSKRVYSYSAGAVVSLSSADLLRVGESSPGKGASGLVFTEGGGALLKEDGSVECLSASVRSCGTMFAGRVVHRIAAGQDGEIWAVTRGGDKLLVHHGQKEYELSISWLGSSRIEAVAVSDEGSRMALILLDEAGKSRVVLTGIERDESLRPLALAERSTLVAARPGVSALVFYNDTTLVYALADGEGYQQLVPGPESTQNLPDHTVALASGKIDEAQSLVALDSSGIVRNTVGSLKGIWMFKDSQVEALASGD</sequence>
<proteinExistence type="predicted"/>
<dbReference type="Pfam" id="PF10647">
    <property type="entry name" value="Gmad1"/>
    <property type="match status" value="1"/>
</dbReference>
<accession>A0A087CDQ1</accession>
<evidence type="ECO:0000259" key="2">
    <source>
        <dbReference type="Pfam" id="PF10647"/>
    </source>
</evidence>
<dbReference type="RefSeq" id="WP_051921888.1">
    <property type="nucleotide sequence ID" value="NZ_JGZI01000010.1"/>
</dbReference>